<evidence type="ECO:0000256" key="10">
    <source>
        <dbReference type="RuleBase" id="RU361194"/>
    </source>
</evidence>
<comment type="subcellular location">
    <subcellularLocation>
        <location evidence="1 8 9">Nucleus</location>
    </subcellularLocation>
</comment>
<dbReference type="InterPro" id="IPR000327">
    <property type="entry name" value="POU_dom"/>
</dbReference>
<dbReference type="GO" id="GO:0000981">
    <property type="term" value="F:DNA-binding transcription factor activity, RNA polymerase II-specific"/>
    <property type="evidence" value="ECO:0007669"/>
    <property type="project" value="TreeGrafter"/>
</dbReference>
<dbReference type="Pfam" id="PF00046">
    <property type="entry name" value="Homeodomain"/>
    <property type="match status" value="1"/>
</dbReference>
<keyword evidence="2" id="KW-0805">Transcription regulation</keyword>
<dbReference type="SUPFAM" id="SSF46689">
    <property type="entry name" value="Homeodomain-like"/>
    <property type="match status" value="1"/>
</dbReference>
<feature type="DNA-binding region" description="Homeobox" evidence="8">
    <location>
        <begin position="479"/>
        <end position="538"/>
    </location>
</feature>
<evidence type="ECO:0000256" key="11">
    <source>
        <dbReference type="SAM" id="MobiDB-lite"/>
    </source>
</evidence>
<keyword evidence="6 8" id="KW-0539">Nucleus</keyword>
<dbReference type="AlphaFoldDB" id="A0A7G9UKY8"/>
<evidence type="ECO:0000256" key="8">
    <source>
        <dbReference type="PROSITE-ProRule" id="PRU00108"/>
    </source>
</evidence>
<evidence type="ECO:0000256" key="7">
    <source>
        <dbReference type="ARBA" id="ARBA00061425"/>
    </source>
</evidence>
<dbReference type="Gene3D" id="1.10.10.60">
    <property type="entry name" value="Homeodomain-like"/>
    <property type="match status" value="1"/>
</dbReference>
<dbReference type="PROSITE" id="PS51179">
    <property type="entry name" value="POU_3"/>
    <property type="match status" value="1"/>
</dbReference>
<dbReference type="GO" id="GO:0000978">
    <property type="term" value="F:RNA polymerase II cis-regulatory region sequence-specific DNA binding"/>
    <property type="evidence" value="ECO:0007669"/>
    <property type="project" value="TreeGrafter"/>
</dbReference>
<comment type="similarity">
    <text evidence="7">Belongs to the POU transcription factor family. Class-6 subfamily.</text>
</comment>
<dbReference type="CDD" id="cd00086">
    <property type="entry name" value="homeodomain"/>
    <property type="match status" value="1"/>
</dbReference>
<evidence type="ECO:0000256" key="1">
    <source>
        <dbReference type="ARBA" id="ARBA00004123"/>
    </source>
</evidence>
<dbReference type="InterPro" id="IPR001356">
    <property type="entry name" value="HD"/>
</dbReference>
<dbReference type="PROSITE" id="PS00035">
    <property type="entry name" value="POU_1"/>
    <property type="match status" value="1"/>
</dbReference>
<organism evidence="14">
    <name type="scientific">Malacoceros fuliginosus</name>
    <name type="common">Polychaete tubeworm</name>
    <name type="synonym">Scolelepis fuliginosa</name>
    <dbReference type="NCBI Taxonomy" id="271776"/>
    <lineage>
        <taxon>Eukaryota</taxon>
        <taxon>Metazoa</taxon>
        <taxon>Spiralia</taxon>
        <taxon>Lophotrochozoa</taxon>
        <taxon>Annelida</taxon>
        <taxon>Polychaeta</taxon>
        <taxon>Sedentaria</taxon>
        <taxon>Canalipalpata</taxon>
        <taxon>Spionida</taxon>
        <taxon>Spionidae</taxon>
        <taxon>Malacoceros</taxon>
    </lineage>
</organism>
<evidence type="ECO:0000259" key="13">
    <source>
        <dbReference type="PROSITE" id="PS51179"/>
    </source>
</evidence>
<evidence type="ECO:0000256" key="5">
    <source>
        <dbReference type="ARBA" id="ARBA00023163"/>
    </source>
</evidence>
<dbReference type="SUPFAM" id="SSF47413">
    <property type="entry name" value="lambda repressor-like DNA-binding domains"/>
    <property type="match status" value="1"/>
</dbReference>
<keyword evidence="5 10" id="KW-0804">Transcription</keyword>
<dbReference type="PRINTS" id="PR00028">
    <property type="entry name" value="POUDOMAIN"/>
</dbReference>
<dbReference type="InterPro" id="IPR013847">
    <property type="entry name" value="POU"/>
</dbReference>
<evidence type="ECO:0000256" key="2">
    <source>
        <dbReference type="ARBA" id="ARBA00023015"/>
    </source>
</evidence>
<feature type="domain" description="Homeobox" evidence="12">
    <location>
        <begin position="477"/>
        <end position="537"/>
    </location>
</feature>
<dbReference type="PANTHER" id="PTHR11636">
    <property type="entry name" value="POU DOMAIN"/>
    <property type="match status" value="1"/>
</dbReference>
<evidence type="ECO:0000256" key="3">
    <source>
        <dbReference type="ARBA" id="ARBA00023125"/>
    </source>
</evidence>
<dbReference type="InterPro" id="IPR010982">
    <property type="entry name" value="Lambda_DNA-bd_dom_sf"/>
</dbReference>
<gene>
    <name evidence="14" type="primary">POU6</name>
</gene>
<accession>A0A7G9UKY8</accession>
<keyword evidence="4 8" id="KW-0371">Homeobox</keyword>
<proteinExistence type="evidence at transcript level"/>
<evidence type="ECO:0000256" key="9">
    <source>
        <dbReference type="RuleBase" id="RU000682"/>
    </source>
</evidence>
<dbReference type="GO" id="GO:0005634">
    <property type="term" value="C:nucleus"/>
    <property type="evidence" value="ECO:0007669"/>
    <property type="project" value="UniProtKB-SubCell"/>
</dbReference>
<dbReference type="SMART" id="SM00352">
    <property type="entry name" value="POU"/>
    <property type="match status" value="1"/>
</dbReference>
<name>A0A7G9UKY8_MALFL</name>
<dbReference type="EMBL" id="MT901658">
    <property type="protein sequence ID" value="QNN94689.1"/>
    <property type="molecule type" value="mRNA"/>
</dbReference>
<feature type="domain" description="POU-specific" evidence="13">
    <location>
        <begin position="384"/>
        <end position="458"/>
    </location>
</feature>
<dbReference type="SMART" id="SM00389">
    <property type="entry name" value="HOX"/>
    <property type="match status" value="1"/>
</dbReference>
<evidence type="ECO:0000256" key="6">
    <source>
        <dbReference type="ARBA" id="ARBA00023242"/>
    </source>
</evidence>
<dbReference type="FunFam" id="1.10.10.60:FF:000051">
    <property type="entry name" value="POU domain protein"/>
    <property type="match status" value="1"/>
</dbReference>
<feature type="region of interest" description="Disordered" evidence="11">
    <location>
        <begin position="1"/>
        <end position="27"/>
    </location>
</feature>
<dbReference type="Gene3D" id="1.10.260.40">
    <property type="entry name" value="lambda repressor-like DNA-binding domains"/>
    <property type="match status" value="1"/>
</dbReference>
<protein>
    <recommendedName>
        <fullName evidence="10">POU domain protein</fullName>
    </recommendedName>
</protein>
<dbReference type="InterPro" id="IPR050255">
    <property type="entry name" value="POU_domain_TF"/>
</dbReference>
<dbReference type="PROSITE" id="PS00465">
    <property type="entry name" value="POU_2"/>
    <property type="match status" value="1"/>
</dbReference>
<keyword evidence="3 8" id="KW-0238">DNA-binding</keyword>
<dbReference type="PROSITE" id="PS50071">
    <property type="entry name" value="HOMEOBOX_2"/>
    <property type="match status" value="1"/>
</dbReference>
<evidence type="ECO:0000313" key="14">
    <source>
        <dbReference type="EMBL" id="QNN94689.1"/>
    </source>
</evidence>
<dbReference type="PANTHER" id="PTHR11636:SF5">
    <property type="entry name" value="POU DOMAIN MOTIF 3, ISOFORM F"/>
    <property type="match status" value="1"/>
</dbReference>
<evidence type="ECO:0000259" key="12">
    <source>
        <dbReference type="PROSITE" id="PS50071"/>
    </source>
</evidence>
<dbReference type="InterPro" id="IPR009057">
    <property type="entry name" value="Homeodomain-like_sf"/>
</dbReference>
<dbReference type="Pfam" id="PF00157">
    <property type="entry name" value="Pou"/>
    <property type="match status" value="1"/>
</dbReference>
<reference evidence="14" key="1">
    <citation type="submission" date="2020-08" db="EMBL/GenBank/DDBJ databases">
        <title>The development of early pioneer neurons in the annelid Malacoceros fuliginosus.</title>
        <authorList>
            <person name="Kumar S."/>
            <person name="Tumu S."/>
            <person name="Helm C."/>
            <person name="Hausen H."/>
        </authorList>
    </citation>
    <scope>NUCLEOTIDE SEQUENCE</scope>
</reference>
<sequence>MEVDPGDNSVGAGDNYSQDSKPDPSKLAHSAIIKQDVMLSGTSTQSPVSSVLTMPAVSMPQGATSLGGIASSTGGLPDNLFLGMSGVTANDVPDTKTELSGILSSPSGPLLGQPQVAATPAQQFILTAPNAQAAPQLQQQILIPVSAANGGQQLLSIPLSLATQAAASSGAGNAGQIQLLTTANGQILATNLANLAAAAGNQQTIGLAALPHGNSGSNQVVASSQQAVTMAQSAAPQLVVNAQGQIMALGTPQQLLQQQQITLTAAANNTLTSSNHNTSLTTTAASLNNPAAAAAAAILAASNQSSANTVVSSASAASIAAASQIAALQVAQVSHSGSSGNSSVVVGAGGSPSNASGVVSPFSTPNINQLLPNTISSAGDGTVVDGVNLDEIREFAKAFKIRRLSLGLTQTQVGQALSATEGPSYSQSAICRFEKLDITPKSAQKMKPVLERWIAEAEERYKNGVQNLSDFVGSEPLKKRKRRTSFTPQALEILNEHFEKNTHPTGAEMTDIADVIAQDREVIRVWFCNRRQALKNTIKRLRSN</sequence>
<evidence type="ECO:0000256" key="4">
    <source>
        <dbReference type="ARBA" id="ARBA00023155"/>
    </source>
</evidence>